<protein>
    <submittedName>
        <fullName evidence="2">Uncharacterized protein</fullName>
    </submittedName>
</protein>
<evidence type="ECO:0000313" key="3">
    <source>
        <dbReference type="Proteomes" id="UP000188354"/>
    </source>
</evidence>
<dbReference type="Proteomes" id="UP000188354">
    <property type="component" value="Chromosome LG12"/>
</dbReference>
<dbReference type="Gramene" id="OIW00581">
    <property type="protein sequence ID" value="OIW00581"/>
    <property type="gene ID" value="TanjilG_14807"/>
</dbReference>
<sequence length="58" mass="6361">MPSSTLTDSRVQNSSSKANSSDIWAQEGFLRFGCKNVVTTPNQSYDQCSVENQGATMR</sequence>
<keyword evidence="3" id="KW-1185">Reference proteome</keyword>
<dbReference type="AlphaFoldDB" id="A0A1J7HFS9"/>
<evidence type="ECO:0000256" key="1">
    <source>
        <dbReference type="SAM" id="MobiDB-lite"/>
    </source>
</evidence>
<evidence type="ECO:0000313" key="2">
    <source>
        <dbReference type="EMBL" id="OIW00581.1"/>
    </source>
</evidence>
<gene>
    <name evidence="2" type="ORF">TanjilG_14807</name>
</gene>
<feature type="region of interest" description="Disordered" evidence="1">
    <location>
        <begin position="1"/>
        <end position="21"/>
    </location>
</feature>
<organism evidence="2 3">
    <name type="scientific">Lupinus angustifolius</name>
    <name type="common">Narrow-leaved blue lupine</name>
    <dbReference type="NCBI Taxonomy" id="3871"/>
    <lineage>
        <taxon>Eukaryota</taxon>
        <taxon>Viridiplantae</taxon>
        <taxon>Streptophyta</taxon>
        <taxon>Embryophyta</taxon>
        <taxon>Tracheophyta</taxon>
        <taxon>Spermatophyta</taxon>
        <taxon>Magnoliopsida</taxon>
        <taxon>eudicotyledons</taxon>
        <taxon>Gunneridae</taxon>
        <taxon>Pentapetalae</taxon>
        <taxon>rosids</taxon>
        <taxon>fabids</taxon>
        <taxon>Fabales</taxon>
        <taxon>Fabaceae</taxon>
        <taxon>Papilionoideae</taxon>
        <taxon>50 kb inversion clade</taxon>
        <taxon>genistoids sensu lato</taxon>
        <taxon>core genistoids</taxon>
        <taxon>Genisteae</taxon>
        <taxon>Lupinus</taxon>
    </lineage>
</organism>
<reference evidence="2 3" key="1">
    <citation type="journal article" date="2017" name="Plant Biotechnol. J.">
        <title>A comprehensive draft genome sequence for lupin (Lupinus angustifolius), an emerging health food: insights into plant-microbe interactions and legume evolution.</title>
        <authorList>
            <person name="Hane J.K."/>
            <person name="Ming Y."/>
            <person name="Kamphuis L.G."/>
            <person name="Nelson M.N."/>
            <person name="Garg G."/>
            <person name="Atkins C.A."/>
            <person name="Bayer P.E."/>
            <person name="Bravo A."/>
            <person name="Bringans S."/>
            <person name="Cannon S."/>
            <person name="Edwards D."/>
            <person name="Foley R."/>
            <person name="Gao L.L."/>
            <person name="Harrison M.J."/>
            <person name="Huang W."/>
            <person name="Hurgobin B."/>
            <person name="Li S."/>
            <person name="Liu C.W."/>
            <person name="McGrath A."/>
            <person name="Morahan G."/>
            <person name="Murray J."/>
            <person name="Weller J."/>
            <person name="Jian J."/>
            <person name="Singh K.B."/>
        </authorList>
    </citation>
    <scope>NUCLEOTIDE SEQUENCE [LARGE SCALE GENOMIC DNA]</scope>
    <source>
        <strain evidence="3">cv. Tanjil</strain>
        <tissue evidence="2">Whole plant</tissue>
    </source>
</reference>
<accession>A0A1J7HFS9</accession>
<proteinExistence type="predicted"/>
<name>A0A1J7HFS9_LUPAN</name>
<dbReference type="EMBL" id="CM007372">
    <property type="protein sequence ID" value="OIW00581.1"/>
    <property type="molecule type" value="Genomic_DNA"/>
</dbReference>